<dbReference type="AlphaFoldDB" id="A0A1I7IIS1"/>
<dbReference type="InterPro" id="IPR051675">
    <property type="entry name" value="Endo/Exo/Phosphatase_dom_1"/>
</dbReference>
<sequence length="93" mass="9771">MQSRIKGTLAASLLALLLAFIPLTVLAQDVAPIDINTANAELLTELPGIGEVKASSIVENREANGPYGGPDDLLRVDGIGEATVDGLREQIEF</sequence>
<dbReference type="RefSeq" id="WP_089795744.1">
    <property type="nucleotide sequence ID" value="NZ_FPBP01000007.1"/>
</dbReference>
<feature type="domain" description="Helix-hairpin-helix DNA-binding motif class 1" evidence="2">
    <location>
        <begin position="41"/>
        <end position="60"/>
    </location>
</feature>
<feature type="signal peptide" evidence="1">
    <location>
        <begin position="1"/>
        <end position="27"/>
    </location>
</feature>
<dbReference type="InterPro" id="IPR003583">
    <property type="entry name" value="Hlx-hairpin-Hlx_DNA-bd_motif"/>
</dbReference>
<evidence type="ECO:0000313" key="3">
    <source>
        <dbReference type="EMBL" id="SFU72814.1"/>
    </source>
</evidence>
<evidence type="ECO:0000259" key="2">
    <source>
        <dbReference type="SMART" id="SM00278"/>
    </source>
</evidence>
<keyword evidence="1" id="KW-0732">Signal</keyword>
<reference evidence="4" key="1">
    <citation type="submission" date="2016-10" db="EMBL/GenBank/DDBJ databases">
        <authorList>
            <person name="Varghese N."/>
            <person name="Submissions S."/>
        </authorList>
    </citation>
    <scope>NUCLEOTIDE SEQUENCE [LARGE SCALE GENOMIC DNA]</scope>
    <source>
        <strain evidence="4">CGMCC 1.6981</strain>
    </source>
</reference>
<dbReference type="STRING" id="463301.SAMN04487955_10761"/>
<dbReference type="SMART" id="SM00278">
    <property type="entry name" value="HhH1"/>
    <property type="match status" value="2"/>
</dbReference>
<keyword evidence="4" id="KW-1185">Reference proteome</keyword>
<dbReference type="GO" id="GO:0006281">
    <property type="term" value="P:DNA repair"/>
    <property type="evidence" value="ECO:0007669"/>
    <property type="project" value="InterPro"/>
</dbReference>
<proteinExistence type="predicted"/>
<dbReference type="Gene3D" id="1.10.150.320">
    <property type="entry name" value="Photosystem II 12 kDa extrinsic protein"/>
    <property type="match status" value="1"/>
</dbReference>
<evidence type="ECO:0000256" key="1">
    <source>
        <dbReference type="SAM" id="SignalP"/>
    </source>
</evidence>
<gene>
    <name evidence="3" type="ORF">SAMN04487955_10761</name>
</gene>
<dbReference type="GO" id="GO:0015628">
    <property type="term" value="P:protein secretion by the type II secretion system"/>
    <property type="evidence" value="ECO:0007669"/>
    <property type="project" value="TreeGrafter"/>
</dbReference>
<name>A0A1I7IIS1_9GAMM</name>
<feature type="domain" description="Helix-hairpin-helix DNA-binding motif class 1" evidence="2">
    <location>
        <begin position="71"/>
        <end position="90"/>
    </location>
</feature>
<dbReference type="EMBL" id="FPBP01000007">
    <property type="protein sequence ID" value="SFU72814.1"/>
    <property type="molecule type" value="Genomic_DNA"/>
</dbReference>
<protein>
    <submittedName>
        <fullName evidence="3">Competence protein ComEA</fullName>
    </submittedName>
</protein>
<organism evidence="3 4">
    <name type="scientific">Halomonas korlensis</name>
    <dbReference type="NCBI Taxonomy" id="463301"/>
    <lineage>
        <taxon>Bacteria</taxon>
        <taxon>Pseudomonadati</taxon>
        <taxon>Pseudomonadota</taxon>
        <taxon>Gammaproteobacteria</taxon>
        <taxon>Oceanospirillales</taxon>
        <taxon>Halomonadaceae</taxon>
        <taxon>Halomonas</taxon>
    </lineage>
</organism>
<dbReference type="PANTHER" id="PTHR21180">
    <property type="entry name" value="ENDONUCLEASE/EXONUCLEASE/PHOSPHATASE FAMILY DOMAIN-CONTAINING PROTEIN 1"/>
    <property type="match status" value="1"/>
</dbReference>
<feature type="chain" id="PRO_5011442540" evidence="1">
    <location>
        <begin position="28"/>
        <end position="93"/>
    </location>
</feature>
<dbReference type="InterPro" id="IPR010994">
    <property type="entry name" value="RuvA_2-like"/>
</dbReference>
<dbReference type="OrthoDB" id="7510573at2"/>
<accession>A0A1I7IIS1</accession>
<dbReference type="GO" id="GO:0003677">
    <property type="term" value="F:DNA binding"/>
    <property type="evidence" value="ECO:0007669"/>
    <property type="project" value="InterPro"/>
</dbReference>
<dbReference type="SUPFAM" id="SSF47781">
    <property type="entry name" value="RuvA domain 2-like"/>
    <property type="match status" value="1"/>
</dbReference>
<dbReference type="PANTHER" id="PTHR21180:SF32">
    <property type="entry name" value="ENDONUCLEASE_EXONUCLEASE_PHOSPHATASE FAMILY DOMAIN-CONTAINING PROTEIN 1"/>
    <property type="match status" value="1"/>
</dbReference>
<evidence type="ECO:0000313" key="4">
    <source>
        <dbReference type="Proteomes" id="UP000198693"/>
    </source>
</evidence>
<dbReference type="GO" id="GO:0015627">
    <property type="term" value="C:type II protein secretion system complex"/>
    <property type="evidence" value="ECO:0007669"/>
    <property type="project" value="TreeGrafter"/>
</dbReference>
<dbReference type="Proteomes" id="UP000198693">
    <property type="component" value="Unassembled WGS sequence"/>
</dbReference>
<dbReference type="Pfam" id="PF12836">
    <property type="entry name" value="HHH_3"/>
    <property type="match status" value="1"/>
</dbReference>